<protein>
    <recommendedName>
        <fullName evidence="10">P-loop containing nucleoside triphosphate hydrolase protein</fullName>
    </recommendedName>
</protein>
<dbReference type="PANTHER" id="PTHR47961">
    <property type="entry name" value="DNA POLYMERASE THETA, PUTATIVE (AFU_ORTHOLOGUE AFUA_1G05260)-RELATED"/>
    <property type="match status" value="1"/>
</dbReference>
<feature type="domain" description="Helicase C-terminal" evidence="7">
    <location>
        <begin position="223"/>
        <end position="405"/>
    </location>
</feature>
<dbReference type="OrthoDB" id="2320933at2759"/>
<dbReference type="Pfam" id="PF00271">
    <property type="entry name" value="Helicase_C"/>
    <property type="match status" value="1"/>
</dbReference>
<evidence type="ECO:0000256" key="2">
    <source>
        <dbReference type="ARBA" id="ARBA00022801"/>
    </source>
</evidence>
<comment type="caution">
    <text evidence="8">The sequence shown here is derived from an EMBL/GenBank/DDBJ whole genome shotgun (WGS) entry which is preliminary data.</text>
</comment>
<dbReference type="InterPro" id="IPR036390">
    <property type="entry name" value="WH_DNA-bd_sf"/>
</dbReference>
<dbReference type="InterPro" id="IPR027417">
    <property type="entry name" value="P-loop_NTPase"/>
</dbReference>
<evidence type="ECO:0000313" key="9">
    <source>
        <dbReference type="Proteomes" id="UP000838763"/>
    </source>
</evidence>
<dbReference type="EMBL" id="CALLCH030000015">
    <property type="protein sequence ID" value="CAI4216560.1"/>
    <property type="molecule type" value="Genomic_DNA"/>
</dbReference>
<sequence length="721" mass="79909">MYQCHSIFNGPGLLSGEKNLIYSAPTGGGKSLVADVLMLKEVLKEPGSKALLVLPYVALVQEKVRWLRNVVDGLKRPSRSSEDGTVSRWRRRADEDVIRVANSLLNVAIEDGGVSDLKSVVLDELHMIDDDHRGYLLELLSAKLLSLDQKVQIIGMSATISNIRLLAKWLNGHAYVTNYRPIPIKEHLVYDGRIYPADNPRQIAKAATQPNSDSSLNSLDVEPLRQIESSTHKELSDPILNAVVALACETAMAGYGALVFAGSRQACESISRLAGLTTEERDIIAKAYDSGALKICIATCSLAAGINLPARRVILHSARMGRDFVGPALLRQMRGRAGRKGKDEVGETYLCCRQPDLEPVVELLQAEMPNITSCLNTDKRRMKRALLEVIVIRLATTRESIDEYAKKSLFHYSNGLSETISCVNSSLLELERMEFIQYHEDDSAYVATQLGKAVVASSIDPEDGLFVYGELKGALKAFVMDGDMHVIYTFTPVSTTDILVNWKVFLDMVETLDESGHRVMNLLGIKIPLILRISQGANLPESTQAEKDAARRYRRFYLALQLRDICNEVPIHSVARKYSMPRGTVQVLAQSAQGFAVGMIKFCEVMGWGVLAVALDHFSDRLKAGARADLLSLAKITFVKSRTARVFWDNGYRSPAAVANADPKELVPVLMQAQPNKIRIKGQEEDDKYYEKLLTKAGIIVESANKIWATEMQEDNLDEEE</sequence>
<dbReference type="Pfam" id="PF00270">
    <property type="entry name" value="DEAD"/>
    <property type="match status" value="1"/>
</dbReference>
<dbReference type="GO" id="GO:0003676">
    <property type="term" value="F:nucleic acid binding"/>
    <property type="evidence" value="ECO:0007669"/>
    <property type="project" value="InterPro"/>
</dbReference>
<dbReference type="SMART" id="SM00487">
    <property type="entry name" value="DEXDc"/>
    <property type="match status" value="1"/>
</dbReference>
<dbReference type="AlphaFoldDB" id="A0A9P1H752"/>
<dbReference type="Proteomes" id="UP000838763">
    <property type="component" value="Unassembled WGS sequence"/>
</dbReference>
<dbReference type="PROSITE" id="PS51192">
    <property type="entry name" value="HELICASE_ATP_BIND_1"/>
    <property type="match status" value="1"/>
</dbReference>
<keyword evidence="2" id="KW-0378">Hydrolase</keyword>
<evidence type="ECO:0000256" key="3">
    <source>
        <dbReference type="ARBA" id="ARBA00022806"/>
    </source>
</evidence>
<dbReference type="InterPro" id="IPR046931">
    <property type="entry name" value="HTH_61"/>
</dbReference>
<keyword evidence="9" id="KW-1185">Reference proteome</keyword>
<dbReference type="Pfam" id="PF21099">
    <property type="entry name" value="POLQ_helical"/>
    <property type="match status" value="1"/>
</dbReference>
<dbReference type="GO" id="GO:0043138">
    <property type="term" value="F:3'-5' DNA helicase activity"/>
    <property type="evidence" value="ECO:0007669"/>
    <property type="project" value="UniProtKB-EC"/>
</dbReference>
<dbReference type="Gene3D" id="3.40.50.300">
    <property type="entry name" value="P-loop containing nucleotide triphosphate hydrolases"/>
    <property type="match status" value="2"/>
</dbReference>
<evidence type="ECO:0000259" key="7">
    <source>
        <dbReference type="PROSITE" id="PS51194"/>
    </source>
</evidence>
<evidence type="ECO:0008006" key="10">
    <source>
        <dbReference type="Google" id="ProtNLM"/>
    </source>
</evidence>
<dbReference type="InterPro" id="IPR048960">
    <property type="entry name" value="POLQ-like_helical"/>
</dbReference>
<name>A0A9P1H752_9PEZI</name>
<dbReference type="GO" id="GO:0005524">
    <property type="term" value="F:ATP binding"/>
    <property type="evidence" value="ECO:0007669"/>
    <property type="project" value="UniProtKB-KW"/>
</dbReference>
<evidence type="ECO:0000259" key="6">
    <source>
        <dbReference type="PROSITE" id="PS51192"/>
    </source>
</evidence>
<evidence type="ECO:0000313" key="8">
    <source>
        <dbReference type="EMBL" id="CAI4216560.1"/>
    </source>
</evidence>
<comment type="catalytic activity">
    <reaction evidence="5">
        <text>ATP + H2O = ADP + phosphate + H(+)</text>
        <dbReference type="Rhea" id="RHEA:13065"/>
        <dbReference type="ChEBI" id="CHEBI:15377"/>
        <dbReference type="ChEBI" id="CHEBI:15378"/>
        <dbReference type="ChEBI" id="CHEBI:30616"/>
        <dbReference type="ChEBI" id="CHEBI:43474"/>
        <dbReference type="ChEBI" id="CHEBI:456216"/>
        <dbReference type="EC" id="5.6.2.4"/>
    </reaction>
</comment>
<dbReference type="PANTHER" id="PTHR47961:SF6">
    <property type="entry name" value="DNA-DIRECTED DNA POLYMERASE"/>
    <property type="match status" value="1"/>
</dbReference>
<dbReference type="SMART" id="SM00490">
    <property type="entry name" value="HELICc"/>
    <property type="match status" value="1"/>
</dbReference>
<dbReference type="InterPro" id="IPR001650">
    <property type="entry name" value="Helicase_C-like"/>
</dbReference>
<evidence type="ECO:0000256" key="5">
    <source>
        <dbReference type="ARBA" id="ARBA00048988"/>
    </source>
</evidence>
<dbReference type="InterPro" id="IPR050474">
    <property type="entry name" value="Hel308_SKI2-like"/>
</dbReference>
<accession>A0A9P1H752</accession>
<keyword evidence="1" id="KW-0547">Nucleotide-binding</keyword>
<reference evidence="8" key="1">
    <citation type="submission" date="2022-11" db="EMBL/GenBank/DDBJ databases">
        <authorList>
            <person name="Scott C."/>
            <person name="Bruce N."/>
        </authorList>
    </citation>
    <scope>NUCLEOTIDE SEQUENCE</scope>
</reference>
<dbReference type="PROSITE" id="PS51194">
    <property type="entry name" value="HELICASE_CTER"/>
    <property type="match status" value="1"/>
</dbReference>
<gene>
    <name evidence="8" type="ORF">PPNO1_LOCUS6213</name>
</gene>
<dbReference type="SUPFAM" id="SSF46785">
    <property type="entry name" value="Winged helix' DNA-binding domain"/>
    <property type="match status" value="1"/>
</dbReference>
<dbReference type="Pfam" id="PF25453">
    <property type="entry name" value="DUF7898"/>
    <property type="match status" value="1"/>
</dbReference>
<dbReference type="SUPFAM" id="SSF158702">
    <property type="entry name" value="Sec63 N-terminal domain-like"/>
    <property type="match status" value="1"/>
</dbReference>
<keyword evidence="4" id="KW-0067">ATP-binding</keyword>
<dbReference type="Gene3D" id="1.10.3380.20">
    <property type="match status" value="1"/>
</dbReference>
<keyword evidence="3" id="KW-0347">Helicase</keyword>
<proteinExistence type="predicted"/>
<feature type="domain" description="Helicase ATP-binding" evidence="6">
    <location>
        <begin position="11"/>
        <end position="178"/>
    </location>
</feature>
<evidence type="ECO:0000256" key="1">
    <source>
        <dbReference type="ARBA" id="ARBA00022741"/>
    </source>
</evidence>
<dbReference type="GO" id="GO:0016787">
    <property type="term" value="F:hydrolase activity"/>
    <property type="evidence" value="ECO:0007669"/>
    <property type="project" value="UniProtKB-KW"/>
</dbReference>
<evidence type="ECO:0000256" key="4">
    <source>
        <dbReference type="ARBA" id="ARBA00022840"/>
    </source>
</evidence>
<dbReference type="SUPFAM" id="SSF52540">
    <property type="entry name" value="P-loop containing nucleoside triphosphate hydrolases"/>
    <property type="match status" value="1"/>
</dbReference>
<dbReference type="InterPro" id="IPR011545">
    <property type="entry name" value="DEAD/DEAH_box_helicase_dom"/>
</dbReference>
<dbReference type="InterPro" id="IPR057220">
    <property type="entry name" value="DUF7898"/>
</dbReference>
<dbReference type="InterPro" id="IPR014001">
    <property type="entry name" value="Helicase_ATP-bd"/>
</dbReference>
<organism evidence="8 9">
    <name type="scientific">Parascedosporium putredinis</name>
    <dbReference type="NCBI Taxonomy" id="1442378"/>
    <lineage>
        <taxon>Eukaryota</taxon>
        <taxon>Fungi</taxon>
        <taxon>Dikarya</taxon>
        <taxon>Ascomycota</taxon>
        <taxon>Pezizomycotina</taxon>
        <taxon>Sordariomycetes</taxon>
        <taxon>Hypocreomycetidae</taxon>
        <taxon>Microascales</taxon>
        <taxon>Microascaceae</taxon>
        <taxon>Parascedosporium</taxon>
    </lineage>
</organism>
<dbReference type="Pfam" id="PF20470">
    <property type="entry name" value="HTH_61"/>
    <property type="match status" value="1"/>
</dbReference>
<dbReference type="FunFam" id="1.10.3380.20:FF:000005">
    <property type="entry name" value="DNA-directed DNA polymerase theta, putative"/>
    <property type="match status" value="1"/>
</dbReference>